<name>A0A1Y2DZ77_9FUNG</name>
<reference evidence="2 3" key="1">
    <citation type="submission" date="2016-08" db="EMBL/GenBank/DDBJ databases">
        <title>A Parts List for Fungal Cellulosomes Revealed by Comparative Genomics.</title>
        <authorList>
            <consortium name="DOE Joint Genome Institute"/>
            <person name="Haitjema C.H."/>
            <person name="Gilmore S.P."/>
            <person name="Henske J.K."/>
            <person name="Solomon K.V."/>
            <person name="De Groot R."/>
            <person name="Kuo A."/>
            <person name="Mondo S.J."/>
            <person name="Salamov A.A."/>
            <person name="Labutti K."/>
            <person name="Zhao Z."/>
            <person name="Chiniquy J."/>
            <person name="Barry K."/>
            <person name="Brewer H.M."/>
            <person name="Purvine S.O."/>
            <person name="Wright A.T."/>
            <person name="Boxma B."/>
            <person name="Van Alen T."/>
            <person name="Hackstein J.H."/>
            <person name="Baker S.E."/>
            <person name="Grigoriev I.V."/>
            <person name="O'Malley M.A."/>
        </authorList>
    </citation>
    <scope>NUCLEOTIDE SEQUENCE [LARGE SCALE GENOMIC DNA]</scope>
    <source>
        <strain evidence="2 3">G1</strain>
    </source>
</reference>
<protein>
    <submittedName>
        <fullName evidence="2">Uncharacterized protein</fullName>
    </submittedName>
</protein>
<dbReference type="EMBL" id="MCOG01000054">
    <property type="protein sequence ID" value="ORY64563.1"/>
    <property type="molecule type" value="Genomic_DNA"/>
</dbReference>
<evidence type="ECO:0000313" key="3">
    <source>
        <dbReference type="Proteomes" id="UP000193920"/>
    </source>
</evidence>
<evidence type="ECO:0000256" key="1">
    <source>
        <dbReference type="SAM" id="Phobius"/>
    </source>
</evidence>
<proteinExistence type="predicted"/>
<keyword evidence="1" id="KW-0812">Transmembrane</keyword>
<feature type="transmembrane region" description="Helical" evidence="1">
    <location>
        <begin position="6"/>
        <end position="28"/>
    </location>
</feature>
<keyword evidence="1" id="KW-1133">Transmembrane helix</keyword>
<gene>
    <name evidence="2" type="ORF">LY90DRAFT_505109</name>
</gene>
<dbReference type="AlphaFoldDB" id="A0A1Y2DZ77"/>
<evidence type="ECO:0000313" key="2">
    <source>
        <dbReference type="EMBL" id="ORY64563.1"/>
    </source>
</evidence>
<comment type="caution">
    <text evidence="2">The sequence shown here is derived from an EMBL/GenBank/DDBJ whole genome shotgun (WGS) entry which is preliminary data.</text>
</comment>
<accession>A0A1Y2DZ77</accession>
<dbReference type="Proteomes" id="UP000193920">
    <property type="component" value="Unassembled WGS sequence"/>
</dbReference>
<sequence>MYSKLYFVMFLLGCTFYTIIATFGFMNLNHVNSTIKYIEELEDINFNLHKFLRYSRELAIRAMTLDSDAIEKEENNMDSILNLLQEKYIPIIKKYSSQGSSDFPVIYYDKDYFKGVIKSRFDHLNGFDLMKIVIVWGRELLNTPSEEWIRRVKDGENVLLDYRIR</sequence>
<keyword evidence="3" id="KW-1185">Reference proteome</keyword>
<keyword evidence="1" id="KW-0472">Membrane</keyword>
<organism evidence="2 3">
    <name type="scientific">Neocallimastix californiae</name>
    <dbReference type="NCBI Taxonomy" id="1754190"/>
    <lineage>
        <taxon>Eukaryota</taxon>
        <taxon>Fungi</taxon>
        <taxon>Fungi incertae sedis</taxon>
        <taxon>Chytridiomycota</taxon>
        <taxon>Chytridiomycota incertae sedis</taxon>
        <taxon>Neocallimastigomycetes</taxon>
        <taxon>Neocallimastigales</taxon>
        <taxon>Neocallimastigaceae</taxon>
        <taxon>Neocallimastix</taxon>
    </lineage>
</organism>
<dbReference type="OrthoDB" id="2156785at2759"/>
<dbReference type="STRING" id="1754190.A0A1Y2DZ77"/>